<dbReference type="Proteomes" id="UP000315235">
    <property type="component" value="Unassembled WGS sequence"/>
</dbReference>
<dbReference type="RefSeq" id="WP_143488726.1">
    <property type="nucleotide sequence ID" value="NZ_VJOY01000008.1"/>
</dbReference>
<gene>
    <name evidence="1" type="ORF">FM069_12705</name>
</gene>
<protein>
    <recommendedName>
        <fullName evidence="3">DUF3509 domain-containing protein</fullName>
    </recommendedName>
</protein>
<keyword evidence="2" id="KW-1185">Reference proteome</keyword>
<organism evidence="1 2">
    <name type="scientific">Pseudomonas mangiferae</name>
    <dbReference type="NCBI Taxonomy" id="2593654"/>
    <lineage>
        <taxon>Bacteria</taxon>
        <taxon>Pseudomonadati</taxon>
        <taxon>Pseudomonadota</taxon>
        <taxon>Gammaproteobacteria</taxon>
        <taxon>Pseudomonadales</taxon>
        <taxon>Pseudomonadaceae</taxon>
        <taxon>Pseudomonas</taxon>
    </lineage>
</organism>
<evidence type="ECO:0008006" key="3">
    <source>
        <dbReference type="Google" id="ProtNLM"/>
    </source>
</evidence>
<accession>A0A553GY21</accession>
<dbReference type="AlphaFoldDB" id="A0A553GY21"/>
<evidence type="ECO:0000313" key="2">
    <source>
        <dbReference type="Proteomes" id="UP000315235"/>
    </source>
</evidence>
<dbReference type="OrthoDB" id="6958161at2"/>
<name>A0A553GY21_9PSED</name>
<evidence type="ECO:0000313" key="1">
    <source>
        <dbReference type="EMBL" id="TRX74398.1"/>
    </source>
</evidence>
<dbReference type="EMBL" id="VJOY01000008">
    <property type="protein sequence ID" value="TRX74398.1"/>
    <property type="molecule type" value="Genomic_DNA"/>
</dbReference>
<proteinExistence type="predicted"/>
<comment type="caution">
    <text evidence="1">The sequence shown here is derived from an EMBL/GenBank/DDBJ whole genome shotgun (WGS) entry which is preliminary data.</text>
</comment>
<reference evidence="1 2" key="1">
    <citation type="submission" date="2019-07" db="EMBL/GenBank/DDBJ databases">
        <title>Pseudomonas mangiferae sp. nov., isolated from bark of mango tree in Thailand.</title>
        <authorList>
            <person name="Srisuk N."/>
            <person name="Anurat P."/>
        </authorList>
    </citation>
    <scope>NUCLEOTIDE SEQUENCE [LARGE SCALE GENOMIC DNA]</scope>
    <source>
        <strain evidence="1 2">DMKU_BBB3-04</strain>
    </source>
</reference>
<sequence length="75" mass="8398">MSIQHQAQVAMSALSQAFSPLTCHFLAETRKGGFSFTVVNEYGIARHTERLYPDQYLATERLQTVIARARKALVA</sequence>